<reference evidence="9 10" key="1">
    <citation type="submission" date="2019-03" db="EMBL/GenBank/DDBJ databases">
        <title>Genomic features of bacteria from cold environments.</title>
        <authorList>
            <person name="Shen L."/>
        </authorList>
    </citation>
    <scope>NUCLEOTIDE SEQUENCE [LARGE SCALE GENOMIC DNA]</scope>
    <source>
        <strain evidence="10">T3246-1</strain>
    </source>
</reference>
<evidence type="ECO:0000256" key="2">
    <source>
        <dbReference type="ARBA" id="ARBA00012951"/>
    </source>
</evidence>
<feature type="region of interest" description="Disordered" evidence="6">
    <location>
        <begin position="1"/>
        <end position="34"/>
    </location>
</feature>
<feature type="compositionally biased region" description="Basic and acidic residues" evidence="6">
    <location>
        <begin position="1"/>
        <end position="11"/>
    </location>
</feature>
<dbReference type="InterPro" id="IPR027387">
    <property type="entry name" value="Cytb/b6-like_sf"/>
</dbReference>
<evidence type="ECO:0000256" key="4">
    <source>
        <dbReference type="ARBA" id="ARBA00029351"/>
    </source>
</evidence>
<feature type="transmembrane region" description="Helical" evidence="7">
    <location>
        <begin position="145"/>
        <end position="172"/>
    </location>
</feature>
<sequence length="641" mass="69239">MGGRGRVEGHHLAGPGEPFGDDASDAAAAAGDDDGARHALHRSIGRLSLGPRAPAHLGLLSLAAIAEPTARRAGPGGCHRSPGYGVIKVRGSTSRRSSSERSGCHVSAGSARGSQIMDRLAEAFQHRTRAGARLRRWRLHAFTDTWSVLLGQILVASFLVCILTGAFLTFFYDPSIARVIYDGPFDSLRGVEISRAYESTLEIAFEVRGGFLMRQLHRWSANLMIAALMMLILRVFFTAQFRWPRTGTWLVLFGALFAGMGAGLTGAVLPDDLLAGSSLAVLDGLLKSVPVLGATLSTLVFQGNFPGGAIATLYPVHAFVLPGILLLLGLWALASAIAGRDRADAGRATGGHNRAARVTPAVRRLGVYSFVVGGLILVSATVTVSPVWDHGPADPGNTSAGAGALWYLAFLDGAQKLIPPGWEFVWLGRTWALALLVPLAVSGAFLLAAMLYPFLERWITGVRTAHHRPTRPRNAPNRTAIGVAGVTFYGALWAAAGIDTLALTFGVAFEVLVWALRAVLLLGPVVGFVLTRRICIALQRKDRELVLHGHETGKVVRSSTGEYVEVRTPLDAYERWRLVDYEIIEPLTIEPDANGRLRWRDRLRMALSRWYYRDQIQPVTPAELRAAQERDAITLALTSDL</sequence>
<evidence type="ECO:0000256" key="5">
    <source>
        <dbReference type="ARBA" id="ARBA00029568"/>
    </source>
</evidence>
<dbReference type="Proteomes" id="UP000504882">
    <property type="component" value="Unassembled WGS sequence"/>
</dbReference>
<dbReference type="Gene3D" id="1.20.810.10">
    <property type="entry name" value="Cytochrome Bc1 Complex, Chain C"/>
    <property type="match status" value="1"/>
</dbReference>
<evidence type="ECO:0000256" key="6">
    <source>
        <dbReference type="SAM" id="MobiDB-lite"/>
    </source>
</evidence>
<dbReference type="EC" id="7.1.1.8" evidence="2"/>
<comment type="catalytic activity">
    <reaction evidence="4">
        <text>a quinol + 2 Fe(III)-[cytochrome c](out) = a quinone + 2 Fe(II)-[cytochrome c](out) + 2 H(+)(out)</text>
        <dbReference type="Rhea" id="RHEA:11484"/>
        <dbReference type="Rhea" id="RHEA-COMP:10350"/>
        <dbReference type="Rhea" id="RHEA-COMP:14399"/>
        <dbReference type="ChEBI" id="CHEBI:15378"/>
        <dbReference type="ChEBI" id="CHEBI:24646"/>
        <dbReference type="ChEBI" id="CHEBI:29033"/>
        <dbReference type="ChEBI" id="CHEBI:29034"/>
        <dbReference type="ChEBI" id="CHEBI:132124"/>
        <dbReference type="EC" id="7.1.1.8"/>
    </reaction>
</comment>
<dbReference type="PROSITE" id="PS51002">
    <property type="entry name" value="CYTB_NTER"/>
    <property type="match status" value="1"/>
</dbReference>
<keyword evidence="7" id="KW-0812">Transmembrane</keyword>
<keyword evidence="7" id="KW-0472">Membrane</keyword>
<dbReference type="Pfam" id="PF13631">
    <property type="entry name" value="Cytochrom_B_N_2"/>
    <property type="match status" value="1"/>
</dbReference>
<dbReference type="PANTHER" id="PTHR19271">
    <property type="entry name" value="CYTOCHROME B"/>
    <property type="match status" value="1"/>
</dbReference>
<feature type="transmembrane region" description="Helical" evidence="7">
    <location>
        <begin position="219"/>
        <end position="237"/>
    </location>
</feature>
<evidence type="ECO:0000256" key="1">
    <source>
        <dbReference type="ARBA" id="ARBA00001971"/>
    </source>
</evidence>
<dbReference type="SUPFAM" id="SSF81342">
    <property type="entry name" value="Transmembrane di-heme cytochromes"/>
    <property type="match status" value="1"/>
</dbReference>
<feature type="transmembrane region" description="Helical" evidence="7">
    <location>
        <begin position="502"/>
        <end position="531"/>
    </location>
</feature>
<dbReference type="InterPro" id="IPR005797">
    <property type="entry name" value="Cyt_b/b6_N"/>
</dbReference>
<name>A0ABY2DZH9_9MICO</name>
<feature type="region of interest" description="Disordered" evidence="6">
    <location>
        <begin position="71"/>
        <end position="110"/>
    </location>
</feature>
<feature type="transmembrane region" description="Helical" evidence="7">
    <location>
        <begin position="431"/>
        <end position="455"/>
    </location>
</feature>
<comment type="caution">
    <text evidence="9">The sequence shown here is derived from an EMBL/GenBank/DDBJ whole genome shotgun (WGS) entry which is preliminary data.</text>
</comment>
<feature type="transmembrane region" description="Helical" evidence="7">
    <location>
        <begin position="316"/>
        <end position="338"/>
    </location>
</feature>
<dbReference type="EMBL" id="SMNA01000012">
    <property type="protein sequence ID" value="TDE89472.1"/>
    <property type="molecule type" value="Genomic_DNA"/>
</dbReference>
<evidence type="ECO:0000313" key="10">
    <source>
        <dbReference type="Proteomes" id="UP000504882"/>
    </source>
</evidence>
<evidence type="ECO:0000256" key="7">
    <source>
        <dbReference type="SAM" id="Phobius"/>
    </source>
</evidence>
<organism evidence="9 10">
    <name type="scientific">Occultella glacieicola</name>
    <dbReference type="NCBI Taxonomy" id="2518684"/>
    <lineage>
        <taxon>Bacteria</taxon>
        <taxon>Bacillati</taxon>
        <taxon>Actinomycetota</taxon>
        <taxon>Actinomycetes</taxon>
        <taxon>Micrococcales</taxon>
        <taxon>Ruaniaceae</taxon>
        <taxon>Occultella</taxon>
    </lineage>
</organism>
<evidence type="ECO:0000256" key="3">
    <source>
        <dbReference type="ARBA" id="ARBA00016116"/>
    </source>
</evidence>
<keyword evidence="7" id="KW-1133">Transmembrane helix</keyword>
<feature type="domain" description="Cytochrome b/b6 N-terminal region profile" evidence="8">
    <location>
        <begin position="120"/>
        <end position="347"/>
    </location>
</feature>
<accession>A0ABY2DZH9</accession>
<feature type="transmembrane region" description="Helical" evidence="7">
    <location>
        <begin position="475"/>
        <end position="496"/>
    </location>
</feature>
<protein>
    <recommendedName>
        <fullName evidence="3">Cytochrome bc1 complex cytochrome b subunit</fullName>
        <ecNumber evidence="2">7.1.1.8</ecNumber>
    </recommendedName>
    <alternativeName>
        <fullName evidence="5">Cytochrome bc1 reductase complex subunit QcrB</fullName>
    </alternativeName>
</protein>
<dbReference type="InterPro" id="IPR016174">
    <property type="entry name" value="Di-haem_cyt_TM"/>
</dbReference>
<evidence type="ECO:0000313" key="9">
    <source>
        <dbReference type="EMBL" id="TDE89472.1"/>
    </source>
</evidence>
<keyword evidence="10" id="KW-1185">Reference proteome</keyword>
<dbReference type="PANTHER" id="PTHR19271:SF16">
    <property type="entry name" value="CYTOCHROME B"/>
    <property type="match status" value="1"/>
</dbReference>
<evidence type="ECO:0000259" key="8">
    <source>
        <dbReference type="PROSITE" id="PS51002"/>
    </source>
</evidence>
<comment type="cofactor">
    <cofactor evidence="1">
        <name>heme</name>
        <dbReference type="ChEBI" id="CHEBI:30413"/>
    </cofactor>
</comment>
<gene>
    <name evidence="9" type="ORF">EXU48_20085</name>
</gene>
<proteinExistence type="predicted"/>
<feature type="transmembrane region" description="Helical" evidence="7">
    <location>
        <begin position="249"/>
        <end position="269"/>
    </location>
</feature>
<feature type="transmembrane region" description="Helical" evidence="7">
    <location>
        <begin position="365"/>
        <end position="388"/>
    </location>
</feature>